<accession>A0A916YPH5</accession>
<dbReference type="Gene3D" id="1.10.150.130">
    <property type="match status" value="1"/>
</dbReference>
<dbReference type="GO" id="GO:0003677">
    <property type="term" value="F:DNA binding"/>
    <property type="evidence" value="ECO:0007669"/>
    <property type="project" value="UniProtKB-KW"/>
</dbReference>
<dbReference type="Pfam" id="PF17293">
    <property type="entry name" value="Arm-DNA-bind_5"/>
    <property type="match status" value="1"/>
</dbReference>
<dbReference type="AlphaFoldDB" id="A0A916YPH5"/>
<dbReference type="InterPro" id="IPR035386">
    <property type="entry name" value="Arm-DNA-bind_5"/>
</dbReference>
<evidence type="ECO:0000256" key="1">
    <source>
        <dbReference type="ARBA" id="ARBA00023125"/>
    </source>
</evidence>
<organism evidence="4 5">
    <name type="scientific">Emticicia aquatilis</name>
    <dbReference type="NCBI Taxonomy" id="1537369"/>
    <lineage>
        <taxon>Bacteria</taxon>
        <taxon>Pseudomonadati</taxon>
        <taxon>Bacteroidota</taxon>
        <taxon>Cytophagia</taxon>
        <taxon>Cytophagales</taxon>
        <taxon>Leadbetterellaceae</taxon>
        <taxon>Emticicia</taxon>
    </lineage>
</organism>
<dbReference type="InterPro" id="IPR011010">
    <property type="entry name" value="DNA_brk_join_enz"/>
</dbReference>
<evidence type="ECO:0000259" key="2">
    <source>
        <dbReference type="Pfam" id="PF13102"/>
    </source>
</evidence>
<sequence length="361" mass="41912">MDLLFYPRLNDATNTAGRCSLYCKITVNKLSCVPFSTDIRIYAKNWQPKKKTTNDEFSDTVRQEINRLENILRRIKIDLEERHEPITAEIIKYNYLKLKKDQRQTKPSITSNSTTLESLYSAFTEKKMKEGAKKSTKRHDYYLAKSFLDFATKKGFKDIKPSNVTLELVEQFCDNFNNSKNYLRQSVKLLIRVLDIAVKKKIIMHNPAKEVELPKGGSTKKNNEIGLEPEELEILKNAKTYTEREEKAIDIFLFMCGTSLDFCDYNILTENDIVTIGTTKIVRAERQKTDRYDTERICQHNAIIKEVALEVLGKYGSIENLPRFKYSHDLDAILREIAERNGIEKNSNHQTSKKNICKLIN</sequence>
<comment type="caution">
    <text evidence="4">The sequence shown here is derived from an EMBL/GenBank/DDBJ whole genome shotgun (WGS) entry which is preliminary data.</text>
</comment>
<reference evidence="4" key="1">
    <citation type="journal article" date="2014" name="Int. J. Syst. Evol. Microbiol.">
        <title>Complete genome sequence of Corynebacterium casei LMG S-19264T (=DSM 44701T), isolated from a smear-ripened cheese.</title>
        <authorList>
            <consortium name="US DOE Joint Genome Institute (JGI-PGF)"/>
            <person name="Walter F."/>
            <person name="Albersmeier A."/>
            <person name="Kalinowski J."/>
            <person name="Ruckert C."/>
        </authorList>
    </citation>
    <scope>NUCLEOTIDE SEQUENCE</scope>
    <source>
        <strain evidence="4">CGMCC 1.15958</strain>
    </source>
</reference>
<dbReference type="InterPro" id="IPR010998">
    <property type="entry name" value="Integrase_recombinase_N"/>
</dbReference>
<name>A0A916YPH5_9BACT</name>
<reference evidence="4" key="2">
    <citation type="submission" date="2020-09" db="EMBL/GenBank/DDBJ databases">
        <authorList>
            <person name="Sun Q."/>
            <person name="Zhou Y."/>
        </authorList>
    </citation>
    <scope>NUCLEOTIDE SEQUENCE</scope>
    <source>
        <strain evidence="4">CGMCC 1.15958</strain>
    </source>
</reference>
<evidence type="ECO:0000313" key="4">
    <source>
        <dbReference type="EMBL" id="GGD53131.1"/>
    </source>
</evidence>
<evidence type="ECO:0000313" key="5">
    <source>
        <dbReference type="Proteomes" id="UP000609064"/>
    </source>
</evidence>
<feature type="domain" description="Arm DNA-binding" evidence="3">
    <location>
        <begin position="12"/>
        <end position="92"/>
    </location>
</feature>
<dbReference type="Pfam" id="PF13102">
    <property type="entry name" value="Phage_int_SAM_5"/>
    <property type="match status" value="1"/>
</dbReference>
<proteinExistence type="predicted"/>
<dbReference type="SUPFAM" id="SSF56349">
    <property type="entry name" value="DNA breaking-rejoining enzymes"/>
    <property type="match status" value="1"/>
</dbReference>
<keyword evidence="5" id="KW-1185">Reference proteome</keyword>
<keyword evidence="1" id="KW-0238">DNA-binding</keyword>
<gene>
    <name evidence="4" type="ORF">GCM10011514_16580</name>
</gene>
<dbReference type="EMBL" id="BMKK01000003">
    <property type="protein sequence ID" value="GGD53131.1"/>
    <property type="molecule type" value="Genomic_DNA"/>
</dbReference>
<feature type="domain" description="Phage integrase SAM-like" evidence="2">
    <location>
        <begin position="122"/>
        <end position="209"/>
    </location>
</feature>
<dbReference type="RefSeq" id="WP_188765594.1">
    <property type="nucleotide sequence ID" value="NZ_BMKK01000003.1"/>
</dbReference>
<dbReference type="InterPro" id="IPR025269">
    <property type="entry name" value="SAM-like_dom"/>
</dbReference>
<evidence type="ECO:0000259" key="3">
    <source>
        <dbReference type="Pfam" id="PF17293"/>
    </source>
</evidence>
<protein>
    <submittedName>
        <fullName evidence="4">Tyrosine recombinase</fullName>
    </submittedName>
</protein>
<dbReference type="Proteomes" id="UP000609064">
    <property type="component" value="Unassembled WGS sequence"/>
</dbReference>